<evidence type="ECO:0000313" key="1">
    <source>
        <dbReference type="EMBL" id="MBK1817769.1"/>
    </source>
</evidence>
<comment type="caution">
    <text evidence="1">The sequence shown here is derived from an EMBL/GenBank/DDBJ whole genome shotgun (WGS) entry which is preliminary data.</text>
</comment>
<proteinExistence type="predicted"/>
<gene>
    <name evidence="1" type="ORF">JIN84_19270</name>
</gene>
<organism evidence="1 2">
    <name type="scientific">Luteolibacter yonseiensis</name>
    <dbReference type="NCBI Taxonomy" id="1144680"/>
    <lineage>
        <taxon>Bacteria</taxon>
        <taxon>Pseudomonadati</taxon>
        <taxon>Verrucomicrobiota</taxon>
        <taxon>Verrucomicrobiia</taxon>
        <taxon>Verrucomicrobiales</taxon>
        <taxon>Verrucomicrobiaceae</taxon>
        <taxon>Luteolibacter</taxon>
    </lineage>
</organism>
<accession>A0A934R6B7</accession>
<dbReference type="RefSeq" id="WP_200352699.1">
    <property type="nucleotide sequence ID" value="NZ_BAABHZ010000001.1"/>
</dbReference>
<reference evidence="1" key="1">
    <citation type="submission" date="2021-01" db="EMBL/GenBank/DDBJ databases">
        <title>Modified the classification status of verrucomicrobia.</title>
        <authorList>
            <person name="Feng X."/>
        </authorList>
    </citation>
    <scope>NUCLEOTIDE SEQUENCE</scope>
    <source>
        <strain evidence="1">JCM 18052</strain>
    </source>
</reference>
<name>A0A934R6B7_9BACT</name>
<protein>
    <submittedName>
        <fullName evidence="1">Uncharacterized protein</fullName>
    </submittedName>
</protein>
<dbReference type="AlphaFoldDB" id="A0A934R6B7"/>
<keyword evidence="2" id="KW-1185">Reference proteome</keyword>
<sequence>MNHTALRLVRPLVLALATPLLCGPLLAIPARVLAWDTDIAGRSLAIGDANKNSKIVAMHPTQRTEPYEVNTGDAPSGIVALDKKGPDGKPAVSPIKIPAGVKNPLLVILPDEKATTGIRIFVLEDDTSGFSWGTTRFINAMGKEVIFVQEKKGTSLPPSWTPIQLSPGGEDRNVGVKMFFRDQPERPIYSAVWEINSNVRKLVFLLPSEDERLGPVATKMILEDRRVIQAVNDAKQKAGKP</sequence>
<dbReference type="Proteomes" id="UP000600139">
    <property type="component" value="Unassembled WGS sequence"/>
</dbReference>
<evidence type="ECO:0000313" key="2">
    <source>
        <dbReference type="Proteomes" id="UP000600139"/>
    </source>
</evidence>
<dbReference type="EMBL" id="JAENIK010000012">
    <property type="protein sequence ID" value="MBK1817769.1"/>
    <property type="molecule type" value="Genomic_DNA"/>
</dbReference>